<dbReference type="Proteomes" id="UP000295192">
    <property type="component" value="Unassembled WGS sequence"/>
</dbReference>
<evidence type="ECO:0000256" key="1">
    <source>
        <dbReference type="SAM" id="MobiDB-lite"/>
    </source>
</evidence>
<dbReference type="EMBL" id="LSRL02000506">
    <property type="protein sequence ID" value="TDG40692.1"/>
    <property type="molecule type" value="Genomic_DNA"/>
</dbReference>
<proteinExistence type="predicted"/>
<feature type="compositionally biased region" description="Basic residues" evidence="1">
    <location>
        <begin position="475"/>
        <end position="490"/>
    </location>
</feature>
<feature type="region of interest" description="Disordered" evidence="1">
    <location>
        <begin position="455"/>
        <end position="505"/>
    </location>
</feature>
<gene>
    <name evidence="2" type="ORF">AWZ03_012879</name>
</gene>
<keyword evidence="3" id="KW-1185">Reference proteome</keyword>
<dbReference type="AlphaFoldDB" id="A0A484AXG8"/>
<feature type="region of interest" description="Disordered" evidence="1">
    <location>
        <begin position="1"/>
        <end position="33"/>
    </location>
</feature>
<feature type="compositionally biased region" description="Polar residues" evidence="1">
    <location>
        <begin position="311"/>
        <end position="323"/>
    </location>
</feature>
<reference evidence="2 3" key="1">
    <citation type="journal article" date="2019" name="J. Hered.">
        <title>An Improved Genome Assembly for Drosophila navojoa, the Basal Species in the mojavensis Cluster.</title>
        <authorList>
            <person name="Vanderlinde T."/>
            <person name="Dupim E.G."/>
            <person name="Nazario-Yepiz N.O."/>
            <person name="Carvalho A.B."/>
        </authorList>
    </citation>
    <scope>NUCLEOTIDE SEQUENCE [LARGE SCALE GENOMIC DNA]</scope>
    <source>
        <strain evidence="2">Navoj_Jal97</strain>
        <tissue evidence="2">Whole organism</tissue>
    </source>
</reference>
<feature type="region of interest" description="Disordered" evidence="1">
    <location>
        <begin position="242"/>
        <end position="277"/>
    </location>
</feature>
<comment type="caution">
    <text evidence="2">The sequence shown here is derived from an EMBL/GenBank/DDBJ whole genome shotgun (WGS) entry which is preliminary data.</text>
</comment>
<feature type="compositionally biased region" description="Low complexity" evidence="1">
    <location>
        <begin position="493"/>
        <end position="505"/>
    </location>
</feature>
<protein>
    <submittedName>
        <fullName evidence="2">Uncharacterized protein</fullName>
    </submittedName>
</protein>
<feature type="compositionally biased region" description="Low complexity" evidence="1">
    <location>
        <begin position="247"/>
        <end position="269"/>
    </location>
</feature>
<evidence type="ECO:0000313" key="2">
    <source>
        <dbReference type="EMBL" id="TDG40692.1"/>
    </source>
</evidence>
<sequence>MTTTTITTTNNNNNNNNNNYTSSGTPPSLPNGDHRIEKRLANSLSNSSPALPAGGCGCGSAHCACGSSCRCASRANPGGCSCARAQRSRSRRNAEYGTLETIDESSLNALRKEYKLGLKEITLSPDEDPAEALMRYNAASVREALERASQEPLEISGDQLAAGETVANPPEEYVTPTTTVATPTGQSVTVTEREQMDAASNERSQMRAELAAARIEFKKLYGLIESLKEQLTKAEQRLRDCRQVEATSTSSSTSSTTSTTTTTTSTTTTEKPPSAEHWERLLASKGYDTNYLSKTHEQQYAQGDQLDLSKPDSNGSGDYSYQELQPYDPDNKAKRATSSSSTTEPSAGALHQAQLLNAALHANAIKDTETEAGSSEVTDTTTPHPYALRGKFVRRRSTRLGLRTTRQAKVTKASGKATKELSLLRERSTKLDQLIDVLNELLRLQLQREKAFAQMAGSNRVPNSIPINPASTTRRPNKYSKRLRRRRKQRPASSSSSISSSSSSN</sequence>
<name>A0A484AXG8_DRONA</name>
<feature type="compositionally biased region" description="Low complexity" evidence="1">
    <location>
        <begin position="337"/>
        <end position="348"/>
    </location>
</feature>
<dbReference type="STRING" id="7232.A0A484AXG8"/>
<dbReference type="OMA" id="NPGGCSC"/>
<accession>A0A484AXG8</accession>
<feature type="region of interest" description="Disordered" evidence="1">
    <location>
        <begin position="299"/>
        <end position="348"/>
    </location>
</feature>
<feature type="compositionally biased region" description="Polar residues" evidence="1">
    <location>
        <begin position="456"/>
        <end position="473"/>
    </location>
</feature>
<evidence type="ECO:0000313" key="3">
    <source>
        <dbReference type="Proteomes" id="UP000295192"/>
    </source>
</evidence>
<feature type="compositionally biased region" description="Low complexity" evidence="1">
    <location>
        <begin position="1"/>
        <end position="19"/>
    </location>
</feature>
<organism evidence="2 3">
    <name type="scientific">Drosophila navojoa</name>
    <name type="common">Fruit fly</name>
    <dbReference type="NCBI Taxonomy" id="7232"/>
    <lineage>
        <taxon>Eukaryota</taxon>
        <taxon>Metazoa</taxon>
        <taxon>Ecdysozoa</taxon>
        <taxon>Arthropoda</taxon>
        <taxon>Hexapoda</taxon>
        <taxon>Insecta</taxon>
        <taxon>Pterygota</taxon>
        <taxon>Neoptera</taxon>
        <taxon>Endopterygota</taxon>
        <taxon>Diptera</taxon>
        <taxon>Brachycera</taxon>
        <taxon>Muscomorpha</taxon>
        <taxon>Ephydroidea</taxon>
        <taxon>Drosophilidae</taxon>
        <taxon>Drosophila</taxon>
    </lineage>
</organism>